<dbReference type="KEGG" id="aser:Asera_23290"/>
<dbReference type="OrthoDB" id="3400694at2"/>
<organism evidence="2 3">
    <name type="scientific">Actinocatenispora sera</name>
    <dbReference type="NCBI Taxonomy" id="390989"/>
    <lineage>
        <taxon>Bacteria</taxon>
        <taxon>Bacillati</taxon>
        <taxon>Actinomycetota</taxon>
        <taxon>Actinomycetes</taxon>
        <taxon>Micromonosporales</taxon>
        <taxon>Micromonosporaceae</taxon>
        <taxon>Actinocatenispora</taxon>
    </lineage>
</organism>
<protein>
    <submittedName>
        <fullName evidence="2">Uncharacterized protein</fullName>
    </submittedName>
</protein>
<keyword evidence="1" id="KW-0812">Transmembrane</keyword>
<accession>A0A810L1C4</accession>
<name>A0A810L1C4_9ACTN</name>
<evidence type="ECO:0000313" key="3">
    <source>
        <dbReference type="Proteomes" id="UP000680750"/>
    </source>
</evidence>
<gene>
    <name evidence="2" type="ORF">Asera_23290</name>
</gene>
<feature type="transmembrane region" description="Helical" evidence="1">
    <location>
        <begin position="70"/>
        <end position="91"/>
    </location>
</feature>
<keyword evidence="1" id="KW-1133">Transmembrane helix</keyword>
<proteinExistence type="predicted"/>
<evidence type="ECO:0000313" key="2">
    <source>
        <dbReference type="EMBL" id="BCJ28221.1"/>
    </source>
</evidence>
<keyword evidence="1" id="KW-0472">Membrane</keyword>
<dbReference type="AlphaFoldDB" id="A0A810L1C4"/>
<dbReference type="EMBL" id="AP023354">
    <property type="protein sequence ID" value="BCJ28221.1"/>
    <property type="molecule type" value="Genomic_DNA"/>
</dbReference>
<reference evidence="2" key="1">
    <citation type="submission" date="2020-08" db="EMBL/GenBank/DDBJ databases">
        <title>Whole genome shotgun sequence of Actinocatenispora sera NBRC 101916.</title>
        <authorList>
            <person name="Komaki H."/>
            <person name="Tamura T."/>
        </authorList>
    </citation>
    <scope>NUCLEOTIDE SEQUENCE</scope>
    <source>
        <strain evidence="2">NBRC 101916</strain>
    </source>
</reference>
<feature type="transmembrane region" description="Helical" evidence="1">
    <location>
        <begin position="39"/>
        <end position="58"/>
    </location>
</feature>
<feature type="transmembrane region" description="Helical" evidence="1">
    <location>
        <begin position="103"/>
        <end position="129"/>
    </location>
</feature>
<evidence type="ECO:0000256" key="1">
    <source>
        <dbReference type="SAM" id="Phobius"/>
    </source>
</evidence>
<dbReference type="RefSeq" id="WP_030449115.1">
    <property type="nucleotide sequence ID" value="NZ_AP023354.1"/>
</dbReference>
<dbReference type="Proteomes" id="UP000680750">
    <property type="component" value="Chromosome"/>
</dbReference>
<sequence length="155" mass="17094">MLRHRWTPVVLVALALFVINVIGRVVVYVAGIDGDQQMFMASLYSMIAMVLVAGYAGFRWTRRYEMVRVVGEVGLAIILGSLLTTMVSPLFVGLNPFSGGASIYLRMLGVCFVLCAIGALVGSLIVLAVGQDRTGRAWKYQEQRLRAKPRRTAKR</sequence>
<keyword evidence="3" id="KW-1185">Reference proteome</keyword>